<evidence type="ECO:0000313" key="4">
    <source>
        <dbReference type="Proteomes" id="UP001141629"/>
    </source>
</evidence>
<dbReference type="PANTHER" id="PTHR35526:SF3">
    <property type="entry name" value="ANTI-SIGMA-F FACTOR RSBW"/>
    <property type="match status" value="1"/>
</dbReference>
<keyword evidence="3" id="KW-0067">ATP-binding</keyword>
<sequence length="125" mass="13941">MSDLADTLRRWLAERLHLDRRRHADVVLAAYEALANSADHAYRDHDHHGTVTLQATHDAPTHTVQICITDHGSWVEDQPPLPQSSRGRGLLLMRTLADDITVNGRLDGTTVCLHFHDCPPVPQSA</sequence>
<evidence type="ECO:0000313" key="3">
    <source>
        <dbReference type="EMBL" id="MCV7420553.1"/>
    </source>
</evidence>
<dbReference type="InterPro" id="IPR003594">
    <property type="entry name" value="HATPase_dom"/>
</dbReference>
<dbReference type="CDD" id="cd16936">
    <property type="entry name" value="HATPase_RsbW-like"/>
    <property type="match status" value="1"/>
</dbReference>
<accession>A0A9X2YJK6</accession>
<name>A0A9X2YJK6_9MYCO</name>
<evidence type="ECO:0000259" key="2">
    <source>
        <dbReference type="Pfam" id="PF13581"/>
    </source>
</evidence>
<dbReference type="Gene3D" id="3.30.565.10">
    <property type="entry name" value="Histidine kinase-like ATPase, C-terminal domain"/>
    <property type="match status" value="1"/>
</dbReference>
<dbReference type="SUPFAM" id="SSF55874">
    <property type="entry name" value="ATPase domain of HSP90 chaperone/DNA topoisomerase II/histidine kinase"/>
    <property type="match status" value="1"/>
</dbReference>
<proteinExistence type="predicted"/>
<dbReference type="GO" id="GO:0004674">
    <property type="term" value="F:protein serine/threonine kinase activity"/>
    <property type="evidence" value="ECO:0007669"/>
    <property type="project" value="UniProtKB-KW"/>
</dbReference>
<dbReference type="InterPro" id="IPR050267">
    <property type="entry name" value="Anti-sigma-factor_SerPK"/>
</dbReference>
<protein>
    <submittedName>
        <fullName evidence="3">ATP-binding protein</fullName>
    </submittedName>
</protein>
<dbReference type="Proteomes" id="UP001141629">
    <property type="component" value="Unassembled WGS sequence"/>
</dbReference>
<keyword evidence="4" id="KW-1185">Reference proteome</keyword>
<keyword evidence="3" id="KW-0547">Nucleotide-binding</keyword>
<keyword evidence="1" id="KW-0418">Kinase</keyword>
<reference evidence="3" key="1">
    <citation type="submission" date="2020-07" db="EMBL/GenBank/DDBJ databases">
        <authorList>
            <person name="Pettersson B.M.F."/>
            <person name="Behra P.R.K."/>
            <person name="Ramesh M."/>
            <person name="Das S."/>
            <person name="Dasgupta S."/>
            <person name="Kirsebom L.A."/>
        </authorList>
    </citation>
    <scope>NUCLEOTIDE SEQUENCE</scope>
    <source>
        <strain evidence="3">DSM 44838</strain>
    </source>
</reference>
<keyword evidence="1" id="KW-0808">Transferase</keyword>
<dbReference type="InterPro" id="IPR036890">
    <property type="entry name" value="HATPase_C_sf"/>
</dbReference>
<dbReference type="GO" id="GO:0005524">
    <property type="term" value="F:ATP binding"/>
    <property type="evidence" value="ECO:0007669"/>
    <property type="project" value="UniProtKB-KW"/>
</dbReference>
<gene>
    <name evidence="3" type="ORF">H7K45_08375</name>
</gene>
<feature type="domain" description="Histidine kinase/HSP90-like ATPase" evidence="2">
    <location>
        <begin position="4"/>
        <end position="113"/>
    </location>
</feature>
<reference evidence="3" key="2">
    <citation type="journal article" date="2022" name="BMC Genomics">
        <title>Comparative genome analysis of mycobacteria focusing on tRNA and non-coding RNA.</title>
        <authorList>
            <person name="Behra P.R.K."/>
            <person name="Pettersson B.M.F."/>
            <person name="Ramesh M."/>
            <person name="Das S."/>
            <person name="Dasgupta S."/>
            <person name="Kirsebom L.A."/>
        </authorList>
    </citation>
    <scope>NUCLEOTIDE SEQUENCE</scope>
    <source>
        <strain evidence="3">DSM 44838</strain>
    </source>
</reference>
<evidence type="ECO:0000256" key="1">
    <source>
        <dbReference type="ARBA" id="ARBA00022527"/>
    </source>
</evidence>
<dbReference type="AlphaFoldDB" id="A0A9X2YJK6"/>
<comment type="caution">
    <text evidence="3">The sequence shown here is derived from an EMBL/GenBank/DDBJ whole genome shotgun (WGS) entry which is preliminary data.</text>
</comment>
<organism evidence="3 4">
    <name type="scientific">Mycobacterium yunnanensis</name>
    <dbReference type="NCBI Taxonomy" id="368477"/>
    <lineage>
        <taxon>Bacteria</taxon>
        <taxon>Bacillati</taxon>
        <taxon>Actinomycetota</taxon>
        <taxon>Actinomycetes</taxon>
        <taxon>Mycobacteriales</taxon>
        <taxon>Mycobacteriaceae</taxon>
        <taxon>Mycobacterium</taxon>
    </lineage>
</organism>
<dbReference type="PANTHER" id="PTHR35526">
    <property type="entry name" value="ANTI-SIGMA-F FACTOR RSBW-RELATED"/>
    <property type="match status" value="1"/>
</dbReference>
<keyword evidence="1" id="KW-0723">Serine/threonine-protein kinase</keyword>
<dbReference type="EMBL" id="JACKVK010000005">
    <property type="protein sequence ID" value="MCV7420553.1"/>
    <property type="molecule type" value="Genomic_DNA"/>
</dbReference>
<dbReference type="Pfam" id="PF13581">
    <property type="entry name" value="HATPase_c_2"/>
    <property type="match status" value="1"/>
</dbReference>